<feature type="region of interest" description="Disordered" evidence="1">
    <location>
        <begin position="40"/>
        <end position="115"/>
    </location>
</feature>
<evidence type="ECO:0000313" key="3">
    <source>
        <dbReference type="Proteomes" id="UP000434957"/>
    </source>
</evidence>
<dbReference type="Proteomes" id="UP000434957">
    <property type="component" value="Unassembled WGS sequence"/>
</dbReference>
<dbReference type="AlphaFoldDB" id="A0A6A4FGM7"/>
<evidence type="ECO:0000256" key="1">
    <source>
        <dbReference type="SAM" id="MobiDB-lite"/>
    </source>
</evidence>
<organism evidence="2 3">
    <name type="scientific">Phytophthora rubi</name>
    <dbReference type="NCBI Taxonomy" id="129364"/>
    <lineage>
        <taxon>Eukaryota</taxon>
        <taxon>Sar</taxon>
        <taxon>Stramenopiles</taxon>
        <taxon>Oomycota</taxon>
        <taxon>Peronosporomycetes</taxon>
        <taxon>Peronosporales</taxon>
        <taxon>Peronosporaceae</taxon>
        <taxon>Phytophthora</taxon>
    </lineage>
</organism>
<keyword evidence="3" id="KW-1185">Reference proteome</keyword>
<sequence length="147" mass="15591">MANVADVANLASSLQAGVTSVLGVKADFKVQEMLNEDLLKTQHAPPRPTCPLPRRACSRTPTASCSASPRALTCYRRRPRISSTPVGASEPEESSSESPAASSKPSGSKELPPRATPAARCAHCRIAYSAHFSSQASLVVERSHHLQ</sequence>
<comment type="caution">
    <text evidence="2">The sequence shown here is derived from an EMBL/GenBank/DDBJ whole genome shotgun (WGS) entry which is preliminary data.</text>
</comment>
<proteinExistence type="predicted"/>
<feature type="compositionally biased region" description="Low complexity" evidence="1">
    <location>
        <begin position="96"/>
        <end position="110"/>
    </location>
</feature>
<gene>
    <name evidence="2" type="ORF">PR003_g9977</name>
</gene>
<evidence type="ECO:0000313" key="2">
    <source>
        <dbReference type="EMBL" id="KAE9341447.1"/>
    </source>
</evidence>
<dbReference type="EMBL" id="QXFT01000531">
    <property type="protein sequence ID" value="KAE9341447.1"/>
    <property type="molecule type" value="Genomic_DNA"/>
</dbReference>
<accession>A0A6A4FGM7</accession>
<protein>
    <submittedName>
        <fullName evidence="2">Uncharacterized protein</fullName>
    </submittedName>
</protein>
<reference evidence="2 3" key="1">
    <citation type="submission" date="2018-08" db="EMBL/GenBank/DDBJ databases">
        <title>Genomic investigation of the strawberry pathogen Phytophthora fragariae indicates pathogenicity is determined by transcriptional variation in three key races.</title>
        <authorList>
            <person name="Adams T.M."/>
            <person name="Armitage A.D."/>
            <person name="Sobczyk M.K."/>
            <person name="Bates H.J."/>
            <person name="Dunwell J.M."/>
            <person name="Nellist C.F."/>
            <person name="Harrison R.J."/>
        </authorList>
    </citation>
    <scope>NUCLEOTIDE SEQUENCE [LARGE SCALE GENOMIC DNA]</scope>
    <source>
        <strain evidence="2 3">SCRP333</strain>
    </source>
</reference>
<name>A0A6A4FGM7_9STRA</name>